<gene>
    <name evidence="2" type="ORF">DVA86_18830</name>
</gene>
<feature type="compositionally biased region" description="Low complexity" evidence="1">
    <location>
        <begin position="97"/>
        <end position="113"/>
    </location>
</feature>
<name>A0A345XRY0_9ACTN</name>
<reference evidence="2 3" key="1">
    <citation type="submission" date="2018-07" db="EMBL/GenBank/DDBJ databases">
        <title>Draft genome of the type strain Streptomyces armeniacus ATCC 15676.</title>
        <authorList>
            <person name="Labana P."/>
            <person name="Gosse J.T."/>
            <person name="Boddy C.N."/>
        </authorList>
    </citation>
    <scope>NUCLEOTIDE SEQUENCE [LARGE SCALE GENOMIC DNA]</scope>
    <source>
        <strain evidence="2 3">ATCC 15676</strain>
    </source>
</reference>
<proteinExistence type="predicted"/>
<dbReference type="AlphaFoldDB" id="A0A345XRY0"/>
<dbReference type="Proteomes" id="UP000254425">
    <property type="component" value="Chromosome"/>
</dbReference>
<feature type="compositionally biased region" description="Low complexity" evidence="1">
    <location>
        <begin position="50"/>
        <end position="59"/>
    </location>
</feature>
<keyword evidence="3" id="KW-1185">Reference proteome</keyword>
<organism evidence="2 3">
    <name type="scientific">Streptomyces armeniacus</name>
    <dbReference type="NCBI Taxonomy" id="83291"/>
    <lineage>
        <taxon>Bacteria</taxon>
        <taxon>Bacillati</taxon>
        <taxon>Actinomycetota</taxon>
        <taxon>Actinomycetes</taxon>
        <taxon>Kitasatosporales</taxon>
        <taxon>Streptomycetaceae</taxon>
        <taxon>Streptomyces</taxon>
    </lineage>
</organism>
<dbReference type="KEGG" id="sarm:DVA86_18830"/>
<sequence length="133" mass="12949">MFVLVVLAGVLGMHGLGTVSTPLAERPTSHAASGMPASGTASHGGLSGNAAAATETAQHACDDGQGSTPAPHDDHADEQCLSGAVPGPPAPPALSETVLSPTAAASTVSAPTAYEPVGGRAPPTLAELQLLRI</sequence>
<dbReference type="InterPro" id="IPR046151">
    <property type="entry name" value="DUF6153"/>
</dbReference>
<dbReference type="EMBL" id="CP031320">
    <property type="protein sequence ID" value="AXK34396.1"/>
    <property type="molecule type" value="Genomic_DNA"/>
</dbReference>
<feature type="region of interest" description="Disordered" evidence="1">
    <location>
        <begin position="24"/>
        <end position="121"/>
    </location>
</feature>
<evidence type="ECO:0000313" key="3">
    <source>
        <dbReference type="Proteomes" id="UP000254425"/>
    </source>
</evidence>
<evidence type="ECO:0000256" key="1">
    <source>
        <dbReference type="SAM" id="MobiDB-lite"/>
    </source>
</evidence>
<evidence type="ECO:0000313" key="2">
    <source>
        <dbReference type="EMBL" id="AXK34396.1"/>
    </source>
</evidence>
<dbReference type="Pfam" id="PF19650">
    <property type="entry name" value="DUF6153"/>
    <property type="match status" value="1"/>
</dbReference>
<protein>
    <submittedName>
        <fullName evidence="2">Uncharacterized protein</fullName>
    </submittedName>
</protein>
<accession>A0A345XRY0</accession>